<evidence type="ECO:0000256" key="3">
    <source>
        <dbReference type="SAM" id="SignalP"/>
    </source>
</evidence>
<evidence type="ECO:0000313" key="5">
    <source>
        <dbReference type="EMBL" id="KAI1704412.1"/>
    </source>
</evidence>
<organism evidence="5 6">
    <name type="scientific">Ditylenchus destructor</name>
    <dbReference type="NCBI Taxonomy" id="166010"/>
    <lineage>
        <taxon>Eukaryota</taxon>
        <taxon>Metazoa</taxon>
        <taxon>Ecdysozoa</taxon>
        <taxon>Nematoda</taxon>
        <taxon>Chromadorea</taxon>
        <taxon>Rhabditida</taxon>
        <taxon>Tylenchina</taxon>
        <taxon>Tylenchomorpha</taxon>
        <taxon>Sphaerularioidea</taxon>
        <taxon>Anguinidae</taxon>
        <taxon>Anguininae</taxon>
        <taxon>Ditylenchus</taxon>
    </lineage>
</organism>
<proteinExistence type="inferred from homology"/>
<feature type="chain" id="PRO_5041938473" evidence="3">
    <location>
        <begin position="24"/>
        <end position="184"/>
    </location>
</feature>
<evidence type="ECO:0000256" key="2">
    <source>
        <dbReference type="ARBA" id="ARBA00022801"/>
    </source>
</evidence>
<dbReference type="PANTHER" id="PTHR43540">
    <property type="entry name" value="PEROXYUREIDOACRYLATE/UREIDOACRYLATE AMIDOHYDROLASE-RELATED"/>
    <property type="match status" value="1"/>
</dbReference>
<protein>
    <submittedName>
        <fullName evidence="5">Isochorismatase family domain-containing protein</fullName>
    </submittedName>
</protein>
<keyword evidence="3" id="KW-0732">Signal</keyword>
<accession>A0AAD4R214</accession>
<dbReference type="InterPro" id="IPR036380">
    <property type="entry name" value="Isochorismatase-like_sf"/>
</dbReference>
<dbReference type="PANTHER" id="PTHR43540:SF6">
    <property type="entry name" value="ISOCHORISMATASE-LIKE DOMAIN-CONTAINING PROTEIN"/>
    <property type="match status" value="1"/>
</dbReference>
<dbReference type="InterPro" id="IPR016291">
    <property type="entry name" value="Isochorismatase"/>
</dbReference>
<dbReference type="PRINTS" id="PR01398">
    <property type="entry name" value="ISCHRISMTASE"/>
</dbReference>
<comment type="caution">
    <text evidence="5">The sequence shown here is derived from an EMBL/GenBank/DDBJ whole genome shotgun (WGS) entry which is preliminary data.</text>
</comment>
<dbReference type="InterPro" id="IPR000868">
    <property type="entry name" value="Isochorismatase-like_dom"/>
</dbReference>
<dbReference type="CDD" id="cd00431">
    <property type="entry name" value="cysteine_hydrolases"/>
    <property type="match status" value="1"/>
</dbReference>
<feature type="domain" description="Isochorismatase-like" evidence="4">
    <location>
        <begin position="9"/>
        <end position="176"/>
    </location>
</feature>
<comment type="similarity">
    <text evidence="1">Belongs to the isochorismatase family.</text>
</comment>
<dbReference type="Gene3D" id="3.40.50.850">
    <property type="entry name" value="Isochorismatase-like"/>
    <property type="match status" value="1"/>
</dbReference>
<dbReference type="SUPFAM" id="SSF52499">
    <property type="entry name" value="Isochorismatase-like hydrolases"/>
    <property type="match status" value="1"/>
</dbReference>
<dbReference type="GO" id="GO:0008908">
    <property type="term" value="F:isochorismatase activity"/>
    <property type="evidence" value="ECO:0007669"/>
    <property type="project" value="InterPro"/>
</dbReference>
<dbReference type="EMBL" id="JAKKPZ010000068">
    <property type="protein sequence ID" value="KAI1704412.1"/>
    <property type="molecule type" value="Genomic_DNA"/>
</dbReference>
<dbReference type="Pfam" id="PF00857">
    <property type="entry name" value="Isochorismatase"/>
    <property type="match status" value="1"/>
</dbReference>
<dbReference type="Proteomes" id="UP001201812">
    <property type="component" value="Unassembled WGS sequence"/>
</dbReference>
<evidence type="ECO:0000259" key="4">
    <source>
        <dbReference type="Pfam" id="PF00857"/>
    </source>
</evidence>
<dbReference type="InterPro" id="IPR050272">
    <property type="entry name" value="Isochorismatase-like_hydrls"/>
</dbReference>
<dbReference type="AlphaFoldDB" id="A0AAD4R214"/>
<sequence length="184" mass="20209">MTLNLAHAVLLVIDMQVAFQTQGQQVLNQVNETISQCRQANLPIVFTQFGHKYVPEDCGVLCDFWGTDGVNMVGSPSFQLMSGLDVQDGDIIVEKYRYDAFYGTVLSDMLRVLKVDTVIVTGVKTNICCETTARSAFSHDFKVVFVSDATAANTEALHNATLLNIANCIGKVVTRHELYASLPN</sequence>
<reference evidence="5" key="1">
    <citation type="submission" date="2022-01" db="EMBL/GenBank/DDBJ databases">
        <title>Genome Sequence Resource for Two Populations of Ditylenchus destructor, the Migratory Endoparasitic Phytonematode.</title>
        <authorList>
            <person name="Zhang H."/>
            <person name="Lin R."/>
            <person name="Xie B."/>
        </authorList>
    </citation>
    <scope>NUCLEOTIDE SEQUENCE</scope>
    <source>
        <strain evidence="5">BazhouSP</strain>
    </source>
</reference>
<name>A0AAD4R214_9BILA</name>
<keyword evidence="6" id="KW-1185">Reference proteome</keyword>
<keyword evidence="2" id="KW-0378">Hydrolase</keyword>
<feature type="signal peptide" evidence="3">
    <location>
        <begin position="1"/>
        <end position="23"/>
    </location>
</feature>
<evidence type="ECO:0000313" key="6">
    <source>
        <dbReference type="Proteomes" id="UP001201812"/>
    </source>
</evidence>
<gene>
    <name evidence="5" type="ORF">DdX_14279</name>
</gene>
<evidence type="ECO:0000256" key="1">
    <source>
        <dbReference type="ARBA" id="ARBA00006336"/>
    </source>
</evidence>